<keyword evidence="4" id="KW-1185">Reference proteome</keyword>
<reference evidence="2" key="1">
    <citation type="submission" date="2019-08" db="EMBL/GenBank/DDBJ databases">
        <authorList>
            <person name="Ishikawa M."/>
            <person name="Suzuki T."/>
            <person name="Matsutani M."/>
        </authorList>
    </citation>
    <scope>NUCLEOTIDE SEQUENCE</scope>
    <source>
        <strain evidence="2">7C1</strain>
        <strain evidence="1">8C4</strain>
    </source>
</reference>
<dbReference type="RefSeq" id="WP_202584389.1">
    <property type="nucleotide sequence ID" value="NZ_BKBO01000038.1"/>
</dbReference>
<sequence>MTQEEYTEMLQQLKDGTIEQITVEQPDFMEFRKAWLTFNNRMSFVGEAGLNGTITYKYVPTEDNI</sequence>
<dbReference type="Proteomes" id="UP000886607">
    <property type="component" value="Unassembled WGS sequence"/>
</dbReference>
<accession>A0AAN4UDA9</accession>
<gene>
    <name evidence="1" type="ORF">TK11N_20520</name>
    <name evidence="2" type="ORF">TK2N_20750</name>
</gene>
<protein>
    <submittedName>
        <fullName evidence="2">Uncharacterized protein</fullName>
    </submittedName>
</protein>
<evidence type="ECO:0000313" key="4">
    <source>
        <dbReference type="Proteomes" id="UP000886607"/>
    </source>
</evidence>
<proteinExistence type="predicted"/>
<dbReference type="EMBL" id="BKBQ01000038">
    <property type="protein sequence ID" value="GEQ55231.1"/>
    <property type="molecule type" value="Genomic_DNA"/>
</dbReference>
<reference evidence="2" key="2">
    <citation type="journal article" date="2020" name="Int. Dairy J.">
        <title>Lactic acid bacterial diversity in Brie cheese focusing on salt concentration and pH of isolation medium and characterisation of halophilic and alkaliphilic lactic acid bacterial isolates.</title>
        <authorList>
            <person name="Unno R."/>
            <person name="Matsutani M."/>
            <person name="Suzuki T."/>
            <person name="Kodama K."/>
            <person name="Matsushita H."/>
            <person name="Yamasato K."/>
            <person name="Koizumi Y."/>
            <person name="Ishikawa M."/>
        </authorList>
    </citation>
    <scope>NUCLEOTIDE SEQUENCE</scope>
    <source>
        <strain evidence="2">7C1</strain>
        <strain evidence="1">8C4</strain>
    </source>
</reference>
<dbReference type="EMBL" id="BKBO01000038">
    <property type="protein sequence ID" value="GEQ50200.1"/>
    <property type="molecule type" value="Genomic_DNA"/>
</dbReference>
<dbReference type="Proteomes" id="UP000886597">
    <property type="component" value="Unassembled WGS sequence"/>
</dbReference>
<comment type="caution">
    <text evidence="2">The sequence shown here is derived from an EMBL/GenBank/DDBJ whole genome shotgun (WGS) entry which is preliminary data.</text>
</comment>
<evidence type="ECO:0000313" key="1">
    <source>
        <dbReference type="EMBL" id="GEQ50200.1"/>
    </source>
</evidence>
<evidence type="ECO:0000313" key="2">
    <source>
        <dbReference type="EMBL" id="GEQ55231.1"/>
    </source>
</evidence>
<dbReference type="AlphaFoldDB" id="A0AAN4UDA9"/>
<name>A0AAN4UDA9_9ENTE</name>
<organism evidence="2 3">
    <name type="scientific">Tetragenococcus koreensis</name>
    <dbReference type="NCBI Taxonomy" id="290335"/>
    <lineage>
        <taxon>Bacteria</taxon>
        <taxon>Bacillati</taxon>
        <taxon>Bacillota</taxon>
        <taxon>Bacilli</taxon>
        <taxon>Lactobacillales</taxon>
        <taxon>Enterococcaceae</taxon>
        <taxon>Tetragenococcus</taxon>
    </lineage>
</organism>
<evidence type="ECO:0000313" key="3">
    <source>
        <dbReference type="Proteomes" id="UP000886597"/>
    </source>
</evidence>